<evidence type="ECO:0000256" key="9">
    <source>
        <dbReference type="ARBA" id="ARBA00023136"/>
    </source>
</evidence>
<evidence type="ECO:0000256" key="3">
    <source>
        <dbReference type="ARBA" id="ARBA00022692"/>
    </source>
</evidence>
<dbReference type="InterPro" id="IPR027256">
    <property type="entry name" value="P-typ_ATPase_IB"/>
</dbReference>
<dbReference type="Gene3D" id="3.40.1110.10">
    <property type="entry name" value="Calcium-transporting ATPase, cytoplasmic domain N"/>
    <property type="match status" value="1"/>
</dbReference>
<dbReference type="SFLD" id="SFLDG00002">
    <property type="entry name" value="C1.7:_P-type_atpase_like"/>
    <property type="match status" value="1"/>
</dbReference>
<dbReference type="GO" id="GO:0055070">
    <property type="term" value="P:copper ion homeostasis"/>
    <property type="evidence" value="ECO:0007669"/>
    <property type="project" value="TreeGrafter"/>
</dbReference>
<comment type="similarity">
    <text evidence="2 10">Belongs to the cation transport ATPase (P-type) (TC 3.A.3) family. Type IB subfamily.</text>
</comment>
<dbReference type="InterPro" id="IPR018303">
    <property type="entry name" value="ATPase_P-typ_P_site"/>
</dbReference>
<feature type="transmembrane region" description="Helical" evidence="10">
    <location>
        <begin position="84"/>
        <end position="108"/>
    </location>
</feature>
<dbReference type="PANTHER" id="PTHR43520:SF8">
    <property type="entry name" value="P-TYPE CU(+) TRANSPORTER"/>
    <property type="match status" value="1"/>
</dbReference>
<dbReference type="AlphaFoldDB" id="A0A1Y1QY35"/>
<dbReference type="InterPro" id="IPR023299">
    <property type="entry name" value="ATPase_P-typ_cyto_dom_N"/>
</dbReference>
<reference evidence="12 13" key="1">
    <citation type="submission" date="2017-01" db="EMBL/GenBank/DDBJ databases">
        <title>Novel large sulfur bacteria in the metagenomes of groundwater-fed chemosynthetic microbial mats in the Lake Huron basin.</title>
        <authorList>
            <person name="Sharrar A.M."/>
            <person name="Flood B.E."/>
            <person name="Bailey J.V."/>
            <person name="Jones D.S."/>
            <person name="Biddanda B."/>
            <person name="Ruberg S.A."/>
            <person name="Marcus D.N."/>
            <person name="Dick G.J."/>
        </authorList>
    </citation>
    <scope>NUCLEOTIDE SEQUENCE [LARGE SCALE GENOMIC DNA]</scope>
    <source>
        <strain evidence="12">A8</strain>
    </source>
</reference>
<dbReference type="NCBIfam" id="TIGR01525">
    <property type="entry name" value="ATPase-IB_hvy"/>
    <property type="match status" value="1"/>
</dbReference>
<keyword evidence="7" id="KW-1278">Translocase</keyword>
<dbReference type="InterPro" id="IPR008250">
    <property type="entry name" value="ATPase_P-typ_transduc_dom_A_sf"/>
</dbReference>
<feature type="transmembrane region" description="Helical" evidence="10">
    <location>
        <begin position="307"/>
        <end position="332"/>
    </location>
</feature>
<dbReference type="EMBL" id="MTEJ01000005">
    <property type="protein sequence ID" value="OQX16391.1"/>
    <property type="molecule type" value="Genomic_DNA"/>
</dbReference>
<comment type="caution">
    <text evidence="10">Lacks conserved residue(s) required for the propagation of feature annotation.</text>
</comment>
<evidence type="ECO:0000259" key="11">
    <source>
        <dbReference type="Pfam" id="PF00122"/>
    </source>
</evidence>
<dbReference type="GO" id="GO:0012505">
    <property type="term" value="C:endomembrane system"/>
    <property type="evidence" value="ECO:0007669"/>
    <property type="project" value="UniProtKB-SubCell"/>
</dbReference>
<dbReference type="SFLD" id="SFLDS00003">
    <property type="entry name" value="Haloacid_Dehalogenase"/>
    <property type="match status" value="1"/>
</dbReference>
<dbReference type="InterPro" id="IPR044492">
    <property type="entry name" value="P_typ_ATPase_HD_dom"/>
</dbReference>
<dbReference type="InterPro" id="IPR059000">
    <property type="entry name" value="ATPase_P-type_domA"/>
</dbReference>
<dbReference type="InterPro" id="IPR036412">
    <property type="entry name" value="HAD-like_sf"/>
</dbReference>
<dbReference type="PROSITE" id="PS00154">
    <property type="entry name" value="ATPASE_E1_E2"/>
    <property type="match status" value="1"/>
</dbReference>
<dbReference type="PRINTS" id="PR00119">
    <property type="entry name" value="CATATPASE"/>
</dbReference>
<evidence type="ECO:0000256" key="8">
    <source>
        <dbReference type="ARBA" id="ARBA00022989"/>
    </source>
</evidence>
<gene>
    <name evidence="12" type="ORF">BWK73_04130</name>
</gene>
<keyword evidence="8 10" id="KW-1133">Transmembrane helix</keyword>
<keyword evidence="4 10" id="KW-0479">Metal-binding</keyword>
<dbReference type="Gene3D" id="3.40.50.1000">
    <property type="entry name" value="HAD superfamily/HAD-like"/>
    <property type="match status" value="1"/>
</dbReference>
<dbReference type="PANTHER" id="PTHR43520">
    <property type="entry name" value="ATP7, ISOFORM B"/>
    <property type="match status" value="1"/>
</dbReference>
<evidence type="ECO:0000313" key="12">
    <source>
        <dbReference type="EMBL" id="OQX16391.1"/>
    </source>
</evidence>
<keyword evidence="9 10" id="KW-0472">Membrane</keyword>
<organism evidence="12 13">
    <name type="scientific">Thiothrix lacustris</name>
    <dbReference type="NCBI Taxonomy" id="525917"/>
    <lineage>
        <taxon>Bacteria</taxon>
        <taxon>Pseudomonadati</taxon>
        <taxon>Pseudomonadota</taxon>
        <taxon>Gammaproteobacteria</taxon>
        <taxon>Thiotrichales</taxon>
        <taxon>Thiotrichaceae</taxon>
        <taxon>Thiothrix</taxon>
    </lineage>
</organism>
<evidence type="ECO:0000256" key="1">
    <source>
        <dbReference type="ARBA" id="ARBA00004127"/>
    </source>
</evidence>
<dbReference type="GO" id="GO:0016887">
    <property type="term" value="F:ATP hydrolysis activity"/>
    <property type="evidence" value="ECO:0007669"/>
    <property type="project" value="InterPro"/>
</dbReference>
<protein>
    <recommendedName>
        <fullName evidence="11">P-type ATPase A domain-containing protein</fullName>
    </recommendedName>
</protein>
<accession>A0A1Y1QY35</accession>
<comment type="caution">
    <text evidence="12">The sequence shown here is derived from an EMBL/GenBank/DDBJ whole genome shotgun (WGS) entry which is preliminary data.</text>
</comment>
<dbReference type="GO" id="GO:0005507">
    <property type="term" value="F:copper ion binding"/>
    <property type="evidence" value="ECO:0007669"/>
    <property type="project" value="TreeGrafter"/>
</dbReference>
<dbReference type="GO" id="GO:0043682">
    <property type="term" value="F:P-type divalent copper transporter activity"/>
    <property type="evidence" value="ECO:0007669"/>
    <property type="project" value="TreeGrafter"/>
</dbReference>
<dbReference type="SUPFAM" id="SSF56784">
    <property type="entry name" value="HAD-like"/>
    <property type="match status" value="1"/>
</dbReference>
<dbReference type="Pfam" id="PF00122">
    <property type="entry name" value="E1-E2_ATPase"/>
    <property type="match status" value="1"/>
</dbReference>
<dbReference type="InterPro" id="IPR023214">
    <property type="entry name" value="HAD_sf"/>
</dbReference>
<evidence type="ECO:0000256" key="6">
    <source>
        <dbReference type="ARBA" id="ARBA00022840"/>
    </source>
</evidence>
<feature type="domain" description="P-type ATPase A" evidence="11">
    <location>
        <begin position="189"/>
        <end position="283"/>
    </location>
</feature>
<evidence type="ECO:0000313" key="13">
    <source>
        <dbReference type="Proteomes" id="UP000192491"/>
    </source>
</evidence>
<sequence>MIMTGALTLAGGIYMGAKAFGLLPSQQKDKLKAIATKPMTMLTATPANVDETDKPLAVVEEAAEMTPEEERKLLDHFFKVSSGVLGVSALTLATVPAAHVIVIPALLYTLLPVFSDAYDGLKKRKLKPSLVDSIAVGGAIGLGLVNHMNPYFFAAGAVGTWMYFLSAKLVLKTKDESIKELTNLFGEQARSVWLLKDGAEVEIPFEEVQIGDIVVVSAGGMIPVDGAIVKGIGSVDQRMLTGESQPVEKGIGETVYAATTLLTGFLHIEVEKAGKDAVAAQIGEIWSRTADYRTSVETRGEQLSDKAVLPTLGAGTLALMTIGPIGATAILLSNFSDAIQLASPLSTLNFLHLASKQGILIKDGRALEGLKTVDTIVFDKTGTLTLEQPHVGGIFPCADYDEATLLTYAAAAENKQSHPVAKAILEAAKERGLELPALNDAAYQVGYGIKAQIDGHWVHVGSDRFMTLEGIAIPDNIQQQLVESHDQGHTLIMVAVDDQLAGAIGLHPTLRPEAKDIVRKLKARGLSLCIISGDHTRPTKALADELGIEQFFAETLPEDKATLIAQLQAEGRSVCFIGDGINDTIALKQANVSISLSGATSAAMDTAQILMMDGSLNHLDKLLSLSTEFDENLKNGFRTVLGGSVICVGGVFLFHFGIFSALALQGMTLAASVGNAYLPKLRDRYIRAALPLKTTGGT</sequence>
<dbReference type="PROSITE" id="PS01229">
    <property type="entry name" value="COF_2"/>
    <property type="match status" value="1"/>
</dbReference>
<dbReference type="NCBIfam" id="TIGR01494">
    <property type="entry name" value="ATPase_P-type"/>
    <property type="match status" value="1"/>
</dbReference>
<dbReference type="GO" id="GO:0005524">
    <property type="term" value="F:ATP binding"/>
    <property type="evidence" value="ECO:0007669"/>
    <property type="project" value="UniProtKB-UniRule"/>
</dbReference>
<dbReference type="GO" id="GO:0005886">
    <property type="term" value="C:plasma membrane"/>
    <property type="evidence" value="ECO:0007669"/>
    <property type="project" value="UniProtKB-SubCell"/>
</dbReference>
<dbReference type="SFLD" id="SFLDF00027">
    <property type="entry name" value="p-type_atpase"/>
    <property type="match status" value="1"/>
</dbReference>
<evidence type="ECO:0000256" key="7">
    <source>
        <dbReference type="ARBA" id="ARBA00022967"/>
    </source>
</evidence>
<dbReference type="SUPFAM" id="SSF81653">
    <property type="entry name" value="Calcium ATPase, transduction domain A"/>
    <property type="match status" value="1"/>
</dbReference>
<evidence type="ECO:0000256" key="4">
    <source>
        <dbReference type="ARBA" id="ARBA00022723"/>
    </source>
</evidence>
<name>A0A1Y1QY35_9GAMM</name>
<dbReference type="Gene3D" id="2.70.150.10">
    <property type="entry name" value="Calcium-transporting ATPase, cytoplasmic transduction domain A"/>
    <property type="match status" value="1"/>
</dbReference>
<keyword evidence="3 10" id="KW-0812">Transmembrane</keyword>
<feature type="transmembrane region" description="Helical" evidence="10">
    <location>
        <begin position="151"/>
        <end position="171"/>
    </location>
</feature>
<dbReference type="InterPro" id="IPR001757">
    <property type="entry name" value="P_typ_ATPase"/>
</dbReference>
<comment type="subcellular location">
    <subcellularLocation>
        <location evidence="10">Cell membrane</location>
    </subcellularLocation>
    <subcellularLocation>
        <location evidence="1">Endomembrane system</location>
        <topology evidence="1">Multi-pass membrane protein</topology>
    </subcellularLocation>
</comment>
<evidence type="ECO:0000256" key="10">
    <source>
        <dbReference type="RuleBase" id="RU362081"/>
    </source>
</evidence>
<dbReference type="Proteomes" id="UP000192491">
    <property type="component" value="Unassembled WGS sequence"/>
</dbReference>
<keyword evidence="5 10" id="KW-0547">Nucleotide-binding</keyword>
<evidence type="ECO:0000256" key="5">
    <source>
        <dbReference type="ARBA" id="ARBA00022741"/>
    </source>
</evidence>
<dbReference type="Pfam" id="PF00702">
    <property type="entry name" value="Hydrolase"/>
    <property type="match status" value="1"/>
</dbReference>
<keyword evidence="10" id="KW-1003">Cell membrane</keyword>
<keyword evidence="6 10" id="KW-0067">ATP-binding</keyword>
<proteinExistence type="inferred from homology"/>
<evidence type="ECO:0000256" key="2">
    <source>
        <dbReference type="ARBA" id="ARBA00006024"/>
    </source>
</evidence>